<dbReference type="InParanoid" id="A0A0Q3H0R1"/>
<keyword evidence="4" id="KW-1185">Reference proteome</keyword>
<evidence type="ECO:0000313" key="4">
    <source>
        <dbReference type="Proteomes" id="UP000008810"/>
    </source>
</evidence>
<dbReference type="PANTHER" id="PTHR33463">
    <property type="entry name" value="NB-ARC DOMAIN-CONTAINING PROTEIN-RELATED"/>
    <property type="match status" value="1"/>
</dbReference>
<dbReference type="EnsemblPlants" id="KQJ86890">
    <property type="protein sequence ID" value="KQJ86890"/>
    <property type="gene ID" value="BRADI_4g08290v3"/>
</dbReference>
<organism evidence="2">
    <name type="scientific">Brachypodium distachyon</name>
    <name type="common">Purple false brome</name>
    <name type="synonym">Trachynia distachya</name>
    <dbReference type="NCBI Taxonomy" id="15368"/>
    <lineage>
        <taxon>Eukaryota</taxon>
        <taxon>Viridiplantae</taxon>
        <taxon>Streptophyta</taxon>
        <taxon>Embryophyta</taxon>
        <taxon>Tracheophyta</taxon>
        <taxon>Spermatophyta</taxon>
        <taxon>Magnoliopsida</taxon>
        <taxon>Liliopsida</taxon>
        <taxon>Poales</taxon>
        <taxon>Poaceae</taxon>
        <taxon>BOP clade</taxon>
        <taxon>Pooideae</taxon>
        <taxon>Stipodae</taxon>
        <taxon>Brachypodieae</taxon>
        <taxon>Brachypodium</taxon>
    </lineage>
</organism>
<dbReference type="SUPFAM" id="SSF52058">
    <property type="entry name" value="L domain-like"/>
    <property type="match status" value="1"/>
</dbReference>
<feature type="domain" description="Disease resistance protein At4g27190-like leucine-rich repeats" evidence="1">
    <location>
        <begin position="823"/>
        <end position="926"/>
    </location>
</feature>
<dbReference type="Proteomes" id="UP000008810">
    <property type="component" value="Chromosome 4"/>
</dbReference>
<reference evidence="2 3" key="1">
    <citation type="journal article" date="2010" name="Nature">
        <title>Genome sequencing and analysis of the model grass Brachypodium distachyon.</title>
        <authorList>
            <consortium name="International Brachypodium Initiative"/>
        </authorList>
    </citation>
    <scope>NUCLEOTIDE SEQUENCE [LARGE SCALE GENOMIC DNA]</scope>
    <source>
        <strain evidence="2 3">Bd21</strain>
    </source>
</reference>
<dbReference type="Pfam" id="PF23247">
    <property type="entry name" value="LRR_RPS2"/>
    <property type="match status" value="1"/>
</dbReference>
<dbReference type="AlphaFoldDB" id="A0A0Q3H0R1"/>
<dbReference type="Gene3D" id="3.80.10.10">
    <property type="entry name" value="Ribonuclease Inhibitor"/>
    <property type="match status" value="2"/>
</dbReference>
<dbReference type="EMBL" id="CM000883">
    <property type="protein sequence ID" value="KQJ86890.1"/>
    <property type="molecule type" value="Genomic_DNA"/>
</dbReference>
<dbReference type="OrthoDB" id="614998at2759"/>
<protein>
    <recommendedName>
        <fullName evidence="1">Disease resistance protein At4g27190-like leucine-rich repeats domain-containing protein</fullName>
    </recommendedName>
</protein>
<sequence length="982" mass="112416">MSVQGIIHLLEDNREEPHYIDPWENIYFDGSDELATSAVLRAIAEDPPASLKKKFDSIIHLDCSRWKSRRWFQRTIVEKLELPQHVLVTLDTQDKEDDFRMVDEGSRNEIRGVARAIHQALQGRRCLFIFHIGSNGKIDFSDFGIPEPKWSRDTKVLWTLRGRLRLNTDIAGQVKDSRNYLTCYLLLAKKLDSLLRADATEIARYTHKLGATTEIAAECFLYLLSLKNMGGDTIAYNRGTHACNYWVCDGIISGSQVDEAWEVGNALYQVMQFEDYSHMFGYSVQQLRTHSWISKNIERTQINVLTIPQETSSFFLAIRSGSDQAIPSLPSNMFQQSEKLRVLKLCYCTFSFSLPPFYPCHGLRFLAIDSCKDRQEAEAKQERPALECFENLWVLDICETDWELDLSSKITEQMAKNIREVHIKRGRIWCGHLAWRRLHNLRRIRSGNKDEFTHMVMLELLDLSGNCMIQVLQRLSEATCLKTLVLDGCIGLEHVGPEVLPPSLESFSLDAGSSQKDEAKVSKISLVSWVHSGSFTLGGSLPSLEELDLSGTSIRKLNLNDAVVKVPKLERIFLVGCKKILATPWWKEKSRVKVLHISHQVKDAIRLRGSSSVHTESRKHDGQVCVRDARFIHSLKLTNELITNSLYLNLESFLGRKTKGRSRNNMGIDTNRGKVVLPVRSGSNCYNDVLVFLGVVADVYEVPDHLPLNYHVEISDGINLTDLGSWSGSVIGSLILGFLSLDDHDNFSILHVFPKASLRTHQFQSSNLKWCRVERCPKLQEVFAYHRLMCHYSFPELETIWVVDLLTASCIWSRGVIAEFSYEEPFGKLRSIHLHGCPRLKFILPISQFTLPSLETLHIVHCGDLKHVFPWKENYKASKRAVKKFPKLKHIHLHDLPSLQLICEAKMFAPELKMIKLRGCWNLRRIPAINCHRRDGCPIVECEDLCQKLEWDGLETGHHPSLFETQHSSHYRKPMPRTSVLR</sequence>
<name>A0A0Q3H0R1_BRADI</name>
<reference evidence="2" key="2">
    <citation type="submission" date="2017-06" db="EMBL/GenBank/DDBJ databases">
        <title>WGS assembly of Brachypodium distachyon.</title>
        <authorList>
            <consortium name="The International Brachypodium Initiative"/>
            <person name="Lucas S."/>
            <person name="Harmon-Smith M."/>
            <person name="Lail K."/>
            <person name="Tice H."/>
            <person name="Grimwood J."/>
            <person name="Bruce D."/>
            <person name="Barry K."/>
            <person name="Shu S."/>
            <person name="Lindquist E."/>
            <person name="Wang M."/>
            <person name="Pitluck S."/>
            <person name="Vogel J.P."/>
            <person name="Garvin D.F."/>
            <person name="Mockler T.C."/>
            <person name="Schmutz J."/>
            <person name="Rokhsar D."/>
            <person name="Bevan M.W."/>
        </authorList>
    </citation>
    <scope>NUCLEOTIDE SEQUENCE</scope>
    <source>
        <strain evidence="2">Bd21</strain>
    </source>
</reference>
<gene>
    <name evidence="2" type="ORF">BRADI_4g08290v3</name>
</gene>
<evidence type="ECO:0000313" key="3">
    <source>
        <dbReference type="EnsemblPlants" id="KQJ86890"/>
    </source>
</evidence>
<dbReference type="InterPro" id="IPR057135">
    <property type="entry name" value="At4g27190-like_LRR"/>
</dbReference>
<dbReference type="PANTHER" id="PTHR33463:SF208">
    <property type="entry name" value="OS04G0166000 PROTEIN"/>
    <property type="match status" value="1"/>
</dbReference>
<evidence type="ECO:0000259" key="1">
    <source>
        <dbReference type="Pfam" id="PF23247"/>
    </source>
</evidence>
<dbReference type="InterPro" id="IPR032675">
    <property type="entry name" value="LRR_dom_sf"/>
</dbReference>
<dbReference type="Gramene" id="KQJ86890">
    <property type="protein sequence ID" value="KQJ86890"/>
    <property type="gene ID" value="BRADI_4g08290v3"/>
</dbReference>
<proteinExistence type="predicted"/>
<reference evidence="3" key="3">
    <citation type="submission" date="2018-08" db="UniProtKB">
        <authorList>
            <consortium name="EnsemblPlants"/>
        </authorList>
    </citation>
    <scope>IDENTIFICATION</scope>
    <source>
        <strain evidence="3">cv. Bd21</strain>
    </source>
</reference>
<accession>A0A0Q3H0R1</accession>
<dbReference type="InterPro" id="IPR050905">
    <property type="entry name" value="Plant_NBS-LRR"/>
</dbReference>
<evidence type="ECO:0000313" key="2">
    <source>
        <dbReference type="EMBL" id="KQJ86890.1"/>
    </source>
</evidence>